<evidence type="ECO:0000259" key="1">
    <source>
        <dbReference type="Pfam" id="PF07859"/>
    </source>
</evidence>
<gene>
    <name evidence="2" type="ORF">PV06_11025</name>
</gene>
<dbReference type="AlphaFoldDB" id="A0A0D2DLX6"/>
<protein>
    <recommendedName>
        <fullName evidence="1">Alpha/beta hydrolase fold-3 domain-containing protein</fullName>
    </recommendedName>
</protein>
<dbReference type="InterPro" id="IPR029058">
    <property type="entry name" value="AB_hydrolase_fold"/>
</dbReference>
<dbReference type="SUPFAM" id="SSF53474">
    <property type="entry name" value="alpha/beta-Hydrolases"/>
    <property type="match status" value="1"/>
</dbReference>
<dbReference type="Gene3D" id="3.40.50.1820">
    <property type="entry name" value="alpha/beta hydrolase"/>
    <property type="match status" value="1"/>
</dbReference>
<dbReference type="Proteomes" id="UP000053342">
    <property type="component" value="Unassembled WGS sequence"/>
</dbReference>
<feature type="domain" description="Alpha/beta hydrolase fold-3" evidence="1">
    <location>
        <begin position="87"/>
        <end position="211"/>
    </location>
</feature>
<dbReference type="GeneID" id="27363099"/>
<dbReference type="GO" id="GO:0016787">
    <property type="term" value="F:hydrolase activity"/>
    <property type="evidence" value="ECO:0007669"/>
    <property type="project" value="InterPro"/>
</dbReference>
<sequence>MEIPRSVLQRMPSDLLDIVHKHNRMADVPIHERDPANIETEVIPAGPFEMKVYFPPIRREKTVVFVHFPGGKSEKLLHRNIINFNRGAALAFGVAAVAALNGQPVLGIIAVVPVVQTHPNHDKPWGENECTPGLTPERLLNDLEMAFNGVEANFRDHWHSDPWKMPDEVLRKLPRIIMVSAKFDILHDSQVEFRNRIDALGMKVEWKAADGLHQVKDMYQTQAGREVTEYVTQKTIEMVTRAQSPSLDRQDAMVGLTEMFHEFAKVFHQLRAFFIYHSLMHTL</sequence>
<organism evidence="2 3">
    <name type="scientific">Exophiala oligosperma</name>
    <dbReference type="NCBI Taxonomy" id="215243"/>
    <lineage>
        <taxon>Eukaryota</taxon>
        <taxon>Fungi</taxon>
        <taxon>Dikarya</taxon>
        <taxon>Ascomycota</taxon>
        <taxon>Pezizomycotina</taxon>
        <taxon>Eurotiomycetes</taxon>
        <taxon>Chaetothyriomycetidae</taxon>
        <taxon>Chaetothyriales</taxon>
        <taxon>Herpotrichiellaceae</taxon>
        <taxon>Exophiala</taxon>
    </lineage>
</organism>
<proteinExistence type="predicted"/>
<name>A0A0D2DLX6_9EURO</name>
<keyword evidence="3" id="KW-1185">Reference proteome</keyword>
<dbReference type="InterPro" id="IPR013094">
    <property type="entry name" value="AB_hydrolase_3"/>
</dbReference>
<dbReference type="Pfam" id="PF07859">
    <property type="entry name" value="Abhydrolase_3"/>
    <property type="match status" value="1"/>
</dbReference>
<evidence type="ECO:0000313" key="2">
    <source>
        <dbReference type="EMBL" id="KIW36729.1"/>
    </source>
</evidence>
<dbReference type="RefSeq" id="XP_016256945.1">
    <property type="nucleotide sequence ID" value="XM_016412632.1"/>
</dbReference>
<dbReference type="EMBL" id="KN847349">
    <property type="protein sequence ID" value="KIW36729.1"/>
    <property type="molecule type" value="Genomic_DNA"/>
</dbReference>
<evidence type="ECO:0000313" key="3">
    <source>
        <dbReference type="Proteomes" id="UP000053342"/>
    </source>
</evidence>
<dbReference type="VEuPathDB" id="FungiDB:PV06_11025"/>
<reference evidence="2 3" key="1">
    <citation type="submission" date="2015-01" db="EMBL/GenBank/DDBJ databases">
        <title>The Genome Sequence of Exophiala oligosperma CBS72588.</title>
        <authorList>
            <consortium name="The Broad Institute Genomics Platform"/>
            <person name="Cuomo C."/>
            <person name="de Hoog S."/>
            <person name="Gorbushina A."/>
            <person name="Stielow B."/>
            <person name="Teixiera M."/>
            <person name="Abouelleil A."/>
            <person name="Chapman S.B."/>
            <person name="Priest M."/>
            <person name="Young S.K."/>
            <person name="Wortman J."/>
            <person name="Nusbaum C."/>
            <person name="Birren B."/>
        </authorList>
    </citation>
    <scope>NUCLEOTIDE SEQUENCE [LARGE SCALE GENOMIC DNA]</scope>
    <source>
        <strain evidence="2 3">CBS 72588</strain>
    </source>
</reference>
<dbReference type="HOGENOM" id="CLU_983633_0_0_1"/>
<accession>A0A0D2DLX6</accession>
<dbReference type="OrthoDB" id="408631at2759"/>